<name>A0AAW2IX81_SESRA</name>
<evidence type="ECO:0000313" key="1">
    <source>
        <dbReference type="EMBL" id="KAL0286357.1"/>
    </source>
</evidence>
<proteinExistence type="predicted"/>
<accession>A0AAW2IX81</accession>
<reference evidence="1" key="2">
    <citation type="journal article" date="2024" name="Plant">
        <title>Genomic evolution and insights into agronomic trait innovations of Sesamum species.</title>
        <authorList>
            <person name="Miao H."/>
            <person name="Wang L."/>
            <person name="Qu L."/>
            <person name="Liu H."/>
            <person name="Sun Y."/>
            <person name="Le M."/>
            <person name="Wang Q."/>
            <person name="Wei S."/>
            <person name="Zheng Y."/>
            <person name="Lin W."/>
            <person name="Duan Y."/>
            <person name="Cao H."/>
            <person name="Xiong S."/>
            <person name="Wang X."/>
            <person name="Wei L."/>
            <person name="Li C."/>
            <person name="Ma Q."/>
            <person name="Ju M."/>
            <person name="Zhao R."/>
            <person name="Li G."/>
            <person name="Mu C."/>
            <person name="Tian Q."/>
            <person name="Mei H."/>
            <person name="Zhang T."/>
            <person name="Gao T."/>
            <person name="Zhang H."/>
        </authorList>
    </citation>
    <scope>NUCLEOTIDE SEQUENCE</scope>
    <source>
        <strain evidence="1">G02</strain>
    </source>
</reference>
<gene>
    <name evidence="1" type="ORF">Sradi_7149700</name>
</gene>
<reference evidence="1" key="1">
    <citation type="submission" date="2020-06" db="EMBL/GenBank/DDBJ databases">
        <authorList>
            <person name="Li T."/>
            <person name="Hu X."/>
            <person name="Zhang T."/>
            <person name="Song X."/>
            <person name="Zhang H."/>
            <person name="Dai N."/>
            <person name="Sheng W."/>
            <person name="Hou X."/>
            <person name="Wei L."/>
        </authorList>
    </citation>
    <scope>NUCLEOTIDE SEQUENCE</scope>
    <source>
        <strain evidence="1">G02</strain>
        <tissue evidence="1">Leaf</tissue>
    </source>
</reference>
<organism evidence="1">
    <name type="scientific">Sesamum radiatum</name>
    <name type="common">Black benniseed</name>
    <dbReference type="NCBI Taxonomy" id="300843"/>
    <lineage>
        <taxon>Eukaryota</taxon>
        <taxon>Viridiplantae</taxon>
        <taxon>Streptophyta</taxon>
        <taxon>Embryophyta</taxon>
        <taxon>Tracheophyta</taxon>
        <taxon>Spermatophyta</taxon>
        <taxon>Magnoliopsida</taxon>
        <taxon>eudicotyledons</taxon>
        <taxon>Gunneridae</taxon>
        <taxon>Pentapetalae</taxon>
        <taxon>asterids</taxon>
        <taxon>lamiids</taxon>
        <taxon>Lamiales</taxon>
        <taxon>Pedaliaceae</taxon>
        <taxon>Sesamum</taxon>
    </lineage>
</organism>
<protein>
    <recommendedName>
        <fullName evidence="2">Reverse transcriptase</fullName>
    </recommendedName>
</protein>
<evidence type="ECO:0008006" key="2">
    <source>
        <dbReference type="Google" id="ProtNLM"/>
    </source>
</evidence>
<comment type="caution">
    <text evidence="1">The sequence shown here is derived from an EMBL/GenBank/DDBJ whole genome shotgun (WGS) entry which is preliminary data.</text>
</comment>
<dbReference type="AlphaFoldDB" id="A0AAW2IX81"/>
<dbReference type="EMBL" id="JACGWJ010000962">
    <property type="protein sequence ID" value="KAL0286357.1"/>
    <property type="molecule type" value="Genomic_DNA"/>
</dbReference>
<sequence length="120" mass="13693">MNEQVLHSYSADEVKTALFQMYPYKSPRSDVSAILRIKLVSKAIATKVKSFLSSDISKFQSDFLPGRLITDTVLIAYEINHYLAHKYWGSVGDVALKLDFSKAYDRVEWIFLERVLARGA</sequence>